<dbReference type="SUPFAM" id="SSF53955">
    <property type="entry name" value="Lysozyme-like"/>
    <property type="match status" value="1"/>
</dbReference>
<keyword evidence="21" id="KW-0511">Multifunctional enzyme</keyword>
<dbReference type="GO" id="GO:0008658">
    <property type="term" value="F:penicillin binding"/>
    <property type="evidence" value="ECO:0007669"/>
    <property type="project" value="InterPro"/>
</dbReference>
<comment type="subcellular location">
    <subcellularLocation>
        <location evidence="1">Cell inner membrane</location>
        <topology evidence="1">Single-pass type II membrane protein</topology>
    </subcellularLocation>
</comment>
<evidence type="ECO:0000313" key="32">
    <source>
        <dbReference type="Proteomes" id="UP001237156"/>
    </source>
</evidence>
<evidence type="ECO:0000256" key="25">
    <source>
        <dbReference type="ARBA" id="ARBA00049902"/>
    </source>
</evidence>
<evidence type="ECO:0000256" key="3">
    <source>
        <dbReference type="ARBA" id="ARBA00007090"/>
    </source>
</evidence>
<dbReference type="Pfam" id="PF17092">
    <property type="entry name" value="PCB_OB"/>
    <property type="match status" value="1"/>
</dbReference>
<comment type="caution">
    <text evidence="31">The sequence shown here is derived from an EMBL/GenBank/DDBJ whole genome shotgun (WGS) entry which is preliminary data.</text>
</comment>
<keyword evidence="12" id="KW-0808">Transferase</keyword>
<evidence type="ECO:0000256" key="2">
    <source>
        <dbReference type="ARBA" id="ARBA00004752"/>
    </source>
</evidence>
<reference evidence="31 32" key="1">
    <citation type="submission" date="2023-04" db="EMBL/GenBank/DDBJ databases">
        <title>Ottowia paracancer sp. nov., isolated from human stomach.</title>
        <authorList>
            <person name="Song Y."/>
        </authorList>
    </citation>
    <scope>NUCLEOTIDE SEQUENCE [LARGE SCALE GENOMIC DNA]</scope>
    <source>
        <strain evidence="31 32">10c7w1</strain>
    </source>
</reference>
<evidence type="ECO:0000259" key="28">
    <source>
        <dbReference type="Pfam" id="PF00905"/>
    </source>
</evidence>
<feature type="domain" description="Glycosyl transferase family 51" evidence="29">
    <location>
        <begin position="42"/>
        <end position="215"/>
    </location>
</feature>
<keyword evidence="20" id="KW-0046">Antibiotic resistance</keyword>
<dbReference type="InterPro" id="IPR001264">
    <property type="entry name" value="Glyco_trans_51"/>
</dbReference>
<dbReference type="InterPro" id="IPR023346">
    <property type="entry name" value="Lysozyme-like_dom_sf"/>
</dbReference>
<dbReference type="Pfam" id="PF00905">
    <property type="entry name" value="Transpeptidase"/>
    <property type="match status" value="1"/>
</dbReference>
<dbReference type="EC" id="2.4.99.28" evidence="24"/>
<evidence type="ECO:0000256" key="15">
    <source>
        <dbReference type="ARBA" id="ARBA00022960"/>
    </source>
</evidence>
<keyword evidence="7" id="KW-1003">Cell membrane</keyword>
<evidence type="ECO:0000259" key="30">
    <source>
        <dbReference type="Pfam" id="PF17092"/>
    </source>
</evidence>
<proteinExistence type="inferred from homology"/>
<evidence type="ECO:0000256" key="14">
    <source>
        <dbReference type="ARBA" id="ARBA00022801"/>
    </source>
</evidence>
<accession>A0AAW6RKF1</accession>
<keyword evidence="14" id="KW-0378">Hydrolase</keyword>
<dbReference type="SUPFAM" id="SSF56601">
    <property type="entry name" value="beta-lactamase/transpeptidase-like"/>
    <property type="match status" value="1"/>
</dbReference>
<keyword evidence="19" id="KW-0472">Membrane</keyword>
<dbReference type="Proteomes" id="UP001237156">
    <property type="component" value="Unassembled WGS sequence"/>
</dbReference>
<dbReference type="InterPro" id="IPR001460">
    <property type="entry name" value="PCN-bd_Tpept"/>
</dbReference>
<evidence type="ECO:0000256" key="21">
    <source>
        <dbReference type="ARBA" id="ARBA00023268"/>
    </source>
</evidence>
<evidence type="ECO:0000313" key="31">
    <source>
        <dbReference type="EMBL" id="MDG9699011.1"/>
    </source>
</evidence>
<keyword evidence="22" id="KW-0961">Cell wall biogenesis/degradation</keyword>
<feature type="region of interest" description="Disordered" evidence="27">
    <location>
        <begin position="722"/>
        <end position="764"/>
    </location>
</feature>
<keyword evidence="18" id="KW-1133">Transmembrane helix</keyword>
<evidence type="ECO:0000256" key="1">
    <source>
        <dbReference type="ARBA" id="ARBA00004249"/>
    </source>
</evidence>
<keyword evidence="8" id="KW-0997">Cell inner membrane</keyword>
<dbReference type="InterPro" id="IPR036950">
    <property type="entry name" value="PBP_transglycosylase"/>
</dbReference>
<evidence type="ECO:0000256" key="9">
    <source>
        <dbReference type="ARBA" id="ARBA00022645"/>
    </source>
</evidence>
<protein>
    <recommendedName>
        <fullName evidence="6">Penicillin-binding protein 1A</fullName>
        <ecNumber evidence="24">2.4.99.28</ecNumber>
        <ecNumber evidence="5">3.4.16.4</ecNumber>
    </recommendedName>
</protein>
<dbReference type="GO" id="GO:0071555">
    <property type="term" value="P:cell wall organization"/>
    <property type="evidence" value="ECO:0007669"/>
    <property type="project" value="UniProtKB-KW"/>
</dbReference>
<evidence type="ECO:0000256" key="16">
    <source>
        <dbReference type="ARBA" id="ARBA00022968"/>
    </source>
</evidence>
<evidence type="ECO:0000256" key="19">
    <source>
        <dbReference type="ARBA" id="ARBA00023136"/>
    </source>
</evidence>
<gene>
    <name evidence="31" type="ORF">QB898_04630</name>
</gene>
<dbReference type="InterPro" id="IPR050396">
    <property type="entry name" value="Glycosyltr_51/Transpeptidase"/>
</dbReference>
<evidence type="ECO:0000256" key="24">
    <source>
        <dbReference type="ARBA" id="ARBA00044770"/>
    </source>
</evidence>
<evidence type="ECO:0000256" key="27">
    <source>
        <dbReference type="SAM" id="MobiDB-lite"/>
    </source>
</evidence>
<dbReference type="InterPro" id="IPR012338">
    <property type="entry name" value="Beta-lactam/transpept-like"/>
</dbReference>
<dbReference type="GO" id="GO:0005886">
    <property type="term" value="C:plasma membrane"/>
    <property type="evidence" value="ECO:0007669"/>
    <property type="project" value="UniProtKB-SubCell"/>
</dbReference>
<evidence type="ECO:0000256" key="11">
    <source>
        <dbReference type="ARBA" id="ARBA00022676"/>
    </source>
</evidence>
<sequence>MAASAAFVLGIAFALAYSNLPDISELLNYYPKQPLRVYSADGDLIGEFGEERRSMVPVNDIPKVMRDAVVAIEDARFYQHGGVDYIGVLRAALANLRRVKSQGASTITMQVARNAYLSPEKSYTRKLYEMLLTYKLEQQLTKDQILEIYMNQIYLGNRSYGFAAAAETYFGKPLQDISLAEAAMLAGLPQAPSANNPISNLPRARIRQHYILDRMAAHHFITQAEADEAKKEPLNIRPPVKPTTIPAEYAAEMARQLIYAQYGDETYTRGLNVYTTIQSREQSAAYTAVRDGIMNYERRQVYRGPEKFIDLPQDAQGIMDAVDDALDSHPDNGDLLAAVVLEASPKKVIVLPRSGSLIEITGNGLRPAQSGLSPKARPAVRIRPGAIIRIMQVGKEWHITQQPEVESALVALDPRTGAIEAMVGGFDFAKNKFNHATQAWRQPGSSFKPFIYSAGLEAGMSPATVINDTPLYFDASVTGGKPWEPKNYDGSFEGPMTMRRALMRSKNMVSIRILQAVTPQVGQEWVTRFGFDADKQPPYLPMALGSGSVTPLQMAAAFAVFANGGHLVQPYLITRITDSNGRTLVETPAPELTEENRVISARNAFITGTMLQDVARAGTAARAQSTLKRSDLYGKTGTTNDAVDAWFVGYQPTLVAAVWMGYDQPRNLGSRETGGGLSLPIWIDFMRTALSGVPVAQVKPPEGVTRSSGDWTYTEYANGSGITHLDGAGQESDSFLDDDDGSASQPATGAPRTERNRILDLFQN</sequence>
<name>A0AAW6RKF1_9BURK</name>
<evidence type="ECO:0000256" key="26">
    <source>
        <dbReference type="ARBA" id="ARBA00060592"/>
    </source>
</evidence>
<dbReference type="NCBIfam" id="TIGR02074">
    <property type="entry name" value="PBP_1a_fam"/>
    <property type="match status" value="1"/>
</dbReference>
<comment type="catalytic activity">
    <reaction evidence="23">
        <text>Preferential cleavage: (Ac)2-L-Lys-D-Ala-|-D-Ala. Also transpeptidation of peptidyl-alanyl moieties that are N-acyl substituents of D-alanine.</text>
        <dbReference type="EC" id="3.4.16.4"/>
    </reaction>
</comment>
<keyword evidence="32" id="KW-1185">Reference proteome</keyword>
<dbReference type="Gene3D" id="3.40.710.10">
    <property type="entry name" value="DD-peptidase/beta-lactamase superfamily"/>
    <property type="match status" value="2"/>
</dbReference>
<comment type="pathway">
    <text evidence="26">Glycan biosynthesis.</text>
</comment>
<comment type="pathway">
    <text evidence="2">Cell wall biogenesis; peptidoglycan biosynthesis.</text>
</comment>
<evidence type="ECO:0000256" key="12">
    <source>
        <dbReference type="ARBA" id="ARBA00022679"/>
    </source>
</evidence>
<dbReference type="GO" id="GO:0009002">
    <property type="term" value="F:serine-type D-Ala-D-Ala carboxypeptidase activity"/>
    <property type="evidence" value="ECO:0007669"/>
    <property type="project" value="UniProtKB-EC"/>
</dbReference>
<comment type="similarity">
    <text evidence="4">In the N-terminal section; belongs to the glycosyltransferase 51 family.</text>
</comment>
<dbReference type="GO" id="GO:0008360">
    <property type="term" value="P:regulation of cell shape"/>
    <property type="evidence" value="ECO:0007669"/>
    <property type="project" value="UniProtKB-KW"/>
</dbReference>
<comment type="similarity">
    <text evidence="3">In the C-terminal section; belongs to the transpeptidase family.</text>
</comment>
<dbReference type="Pfam" id="PF00912">
    <property type="entry name" value="Transgly"/>
    <property type="match status" value="1"/>
</dbReference>
<dbReference type="EMBL" id="JARVII010000006">
    <property type="protein sequence ID" value="MDG9699011.1"/>
    <property type="molecule type" value="Genomic_DNA"/>
</dbReference>
<dbReference type="PANTHER" id="PTHR32282">
    <property type="entry name" value="BINDING PROTEIN TRANSPEPTIDASE, PUTATIVE-RELATED"/>
    <property type="match status" value="1"/>
</dbReference>
<dbReference type="GO" id="GO:0030288">
    <property type="term" value="C:outer membrane-bounded periplasmic space"/>
    <property type="evidence" value="ECO:0007669"/>
    <property type="project" value="TreeGrafter"/>
</dbReference>
<evidence type="ECO:0000256" key="5">
    <source>
        <dbReference type="ARBA" id="ARBA00012448"/>
    </source>
</evidence>
<keyword evidence="16" id="KW-0735">Signal-anchor</keyword>
<dbReference type="GO" id="GO:0006508">
    <property type="term" value="P:proteolysis"/>
    <property type="evidence" value="ECO:0007669"/>
    <property type="project" value="UniProtKB-KW"/>
</dbReference>
<evidence type="ECO:0000256" key="20">
    <source>
        <dbReference type="ARBA" id="ARBA00023251"/>
    </source>
</evidence>
<keyword evidence="9" id="KW-0121">Carboxypeptidase</keyword>
<comment type="catalytic activity">
    <reaction evidence="25">
        <text>[GlcNAc-(1-&gt;4)-Mur2Ac(oyl-L-Ala-gamma-D-Glu-L-Lys-D-Ala-D-Ala)](n)-di-trans,octa-cis-undecaprenyl diphosphate + beta-D-GlcNAc-(1-&gt;4)-Mur2Ac(oyl-L-Ala-gamma-D-Glu-L-Lys-D-Ala-D-Ala)-di-trans,octa-cis-undecaprenyl diphosphate = [GlcNAc-(1-&gt;4)-Mur2Ac(oyl-L-Ala-gamma-D-Glu-L-Lys-D-Ala-D-Ala)](n+1)-di-trans,octa-cis-undecaprenyl diphosphate + di-trans,octa-cis-undecaprenyl diphosphate + H(+)</text>
        <dbReference type="Rhea" id="RHEA:23708"/>
        <dbReference type="Rhea" id="RHEA-COMP:9602"/>
        <dbReference type="Rhea" id="RHEA-COMP:9603"/>
        <dbReference type="ChEBI" id="CHEBI:15378"/>
        <dbReference type="ChEBI" id="CHEBI:58405"/>
        <dbReference type="ChEBI" id="CHEBI:60033"/>
        <dbReference type="ChEBI" id="CHEBI:78435"/>
        <dbReference type="EC" id="2.4.99.28"/>
    </reaction>
</comment>
<evidence type="ECO:0000256" key="13">
    <source>
        <dbReference type="ARBA" id="ARBA00022692"/>
    </source>
</evidence>
<evidence type="ECO:0000256" key="23">
    <source>
        <dbReference type="ARBA" id="ARBA00034000"/>
    </source>
</evidence>
<evidence type="ECO:0000256" key="10">
    <source>
        <dbReference type="ARBA" id="ARBA00022670"/>
    </source>
</evidence>
<dbReference type="AlphaFoldDB" id="A0AAW6RKF1"/>
<feature type="domain" description="Penicillin-binding protein transpeptidase" evidence="28">
    <location>
        <begin position="409"/>
        <end position="662"/>
    </location>
</feature>
<evidence type="ECO:0000256" key="6">
    <source>
        <dbReference type="ARBA" id="ARBA00018638"/>
    </source>
</evidence>
<dbReference type="EC" id="3.4.16.4" evidence="5"/>
<dbReference type="Gene3D" id="1.10.3810.10">
    <property type="entry name" value="Biosynthetic peptidoglycan transglycosylase-like"/>
    <property type="match status" value="1"/>
</dbReference>
<dbReference type="GO" id="GO:0009252">
    <property type="term" value="P:peptidoglycan biosynthetic process"/>
    <property type="evidence" value="ECO:0007669"/>
    <property type="project" value="UniProtKB-KW"/>
</dbReference>
<dbReference type="InterPro" id="IPR031376">
    <property type="entry name" value="PCB_OB"/>
</dbReference>
<evidence type="ECO:0000256" key="22">
    <source>
        <dbReference type="ARBA" id="ARBA00023316"/>
    </source>
</evidence>
<keyword evidence="10" id="KW-0645">Protease</keyword>
<keyword evidence="13" id="KW-0812">Transmembrane</keyword>
<organism evidence="31 32">
    <name type="scientific">Ottowia cancrivicina</name>
    <dbReference type="NCBI Taxonomy" id="3040346"/>
    <lineage>
        <taxon>Bacteria</taxon>
        <taxon>Pseudomonadati</taxon>
        <taxon>Pseudomonadota</taxon>
        <taxon>Betaproteobacteria</taxon>
        <taxon>Burkholderiales</taxon>
        <taxon>Comamonadaceae</taxon>
        <taxon>Ottowia</taxon>
    </lineage>
</organism>
<evidence type="ECO:0000256" key="17">
    <source>
        <dbReference type="ARBA" id="ARBA00022984"/>
    </source>
</evidence>
<dbReference type="PANTHER" id="PTHR32282:SF27">
    <property type="entry name" value="PENICILLIN-BINDING PROTEIN 1A"/>
    <property type="match status" value="1"/>
</dbReference>
<feature type="domain" description="Penicillin-binding protein OB-like" evidence="30">
    <location>
        <begin position="302"/>
        <end position="405"/>
    </location>
</feature>
<evidence type="ECO:0000256" key="4">
    <source>
        <dbReference type="ARBA" id="ARBA00007739"/>
    </source>
</evidence>
<keyword evidence="11" id="KW-0328">Glycosyltransferase</keyword>
<evidence type="ECO:0000259" key="29">
    <source>
        <dbReference type="Pfam" id="PF00912"/>
    </source>
</evidence>
<dbReference type="GO" id="GO:0008955">
    <property type="term" value="F:peptidoglycan glycosyltransferase activity"/>
    <property type="evidence" value="ECO:0007669"/>
    <property type="project" value="UniProtKB-EC"/>
</dbReference>
<dbReference type="FunFam" id="1.10.3810.10:FF:000003">
    <property type="entry name" value="Penicillin-binding protein 1a"/>
    <property type="match status" value="1"/>
</dbReference>
<evidence type="ECO:0000256" key="7">
    <source>
        <dbReference type="ARBA" id="ARBA00022475"/>
    </source>
</evidence>
<evidence type="ECO:0000256" key="18">
    <source>
        <dbReference type="ARBA" id="ARBA00022989"/>
    </source>
</evidence>
<keyword evidence="15" id="KW-0133">Cell shape</keyword>
<keyword evidence="17" id="KW-0573">Peptidoglycan synthesis</keyword>
<evidence type="ECO:0000256" key="8">
    <source>
        <dbReference type="ARBA" id="ARBA00022519"/>
    </source>
</evidence>
<dbReference type="GO" id="GO:0046677">
    <property type="term" value="P:response to antibiotic"/>
    <property type="evidence" value="ECO:0007669"/>
    <property type="project" value="UniProtKB-KW"/>
</dbReference>